<protein>
    <submittedName>
        <fullName evidence="1">Uncharacterized protein</fullName>
    </submittedName>
</protein>
<dbReference type="AlphaFoldDB" id="A0A5A7T600"/>
<gene>
    <name evidence="1" type="ORF">E6C27_scaffold86G001080</name>
</gene>
<comment type="caution">
    <text evidence="1">The sequence shown here is derived from an EMBL/GenBank/DDBJ whole genome shotgun (WGS) entry which is preliminary data.</text>
</comment>
<dbReference type="OrthoDB" id="785457at2759"/>
<evidence type="ECO:0000313" key="2">
    <source>
        <dbReference type="Proteomes" id="UP000321393"/>
    </source>
</evidence>
<evidence type="ECO:0000313" key="1">
    <source>
        <dbReference type="EMBL" id="KAA0037021.1"/>
    </source>
</evidence>
<reference evidence="1 2" key="1">
    <citation type="submission" date="2019-08" db="EMBL/GenBank/DDBJ databases">
        <title>Draft genome sequences of two oriental melons (Cucumis melo L. var makuwa).</title>
        <authorList>
            <person name="Kwon S.-Y."/>
        </authorList>
    </citation>
    <scope>NUCLEOTIDE SEQUENCE [LARGE SCALE GENOMIC DNA]</scope>
    <source>
        <strain evidence="2">cv. SW 3</strain>
        <tissue evidence="1">Leaf</tissue>
    </source>
</reference>
<name>A0A5A7T600_CUCMM</name>
<dbReference type="EMBL" id="SSTE01019085">
    <property type="protein sequence ID" value="KAA0037021.1"/>
    <property type="molecule type" value="Genomic_DNA"/>
</dbReference>
<proteinExistence type="predicted"/>
<organism evidence="1 2">
    <name type="scientific">Cucumis melo var. makuwa</name>
    <name type="common">Oriental melon</name>
    <dbReference type="NCBI Taxonomy" id="1194695"/>
    <lineage>
        <taxon>Eukaryota</taxon>
        <taxon>Viridiplantae</taxon>
        <taxon>Streptophyta</taxon>
        <taxon>Embryophyta</taxon>
        <taxon>Tracheophyta</taxon>
        <taxon>Spermatophyta</taxon>
        <taxon>Magnoliopsida</taxon>
        <taxon>eudicotyledons</taxon>
        <taxon>Gunneridae</taxon>
        <taxon>Pentapetalae</taxon>
        <taxon>rosids</taxon>
        <taxon>fabids</taxon>
        <taxon>Cucurbitales</taxon>
        <taxon>Cucurbitaceae</taxon>
        <taxon>Benincaseae</taxon>
        <taxon>Cucumis</taxon>
    </lineage>
</organism>
<sequence length="190" mass="21021">MLSVVIRSILGYPTFTVGTITGTSEVRPFRSSRTRERSSQCSKADTGYGSNCLMTYPFVEGRSSFSWEYGIGDFSVIAHGTRTLARGPDSPSVDKPCGGTQWSDFRDIGFSPMFALKKPTFSLLLCLPLLAQMLSSTHSFDRSLNLVHLQCKSTRLVSYYALFQGWLLLGKPPGCLCTLTSEQSFRGLSW</sequence>
<dbReference type="Proteomes" id="UP000321393">
    <property type="component" value="Unassembled WGS sequence"/>
</dbReference>
<accession>A0A5A7T600</accession>